<gene>
    <name evidence="1" type="ORF">FMAN_07071</name>
</gene>
<evidence type="ECO:0000313" key="2">
    <source>
        <dbReference type="Proteomes" id="UP000184255"/>
    </source>
</evidence>
<sequence length="11" mass="1234">MAQTLSPEILM</sequence>
<proteinExistence type="predicted"/>
<protein>
    <submittedName>
        <fullName evidence="1">Uncharacterized protein</fullName>
    </submittedName>
</protein>
<evidence type="ECO:0000313" key="1">
    <source>
        <dbReference type="EMBL" id="CVK92073.1"/>
    </source>
</evidence>
<comment type="caution">
    <text evidence="1">The sequence shown here is derived from an EMBL/GenBank/DDBJ whole genome shotgun (WGS) entry which is preliminary data.</text>
</comment>
<dbReference type="VEuPathDB" id="FungiDB:FMAN_07071"/>
<dbReference type="EMBL" id="FCQH01000005">
    <property type="protein sequence ID" value="CVK92073.1"/>
    <property type="molecule type" value="Genomic_DNA"/>
</dbReference>
<dbReference type="Proteomes" id="UP000184255">
    <property type="component" value="Unassembled WGS sequence"/>
</dbReference>
<organism evidence="1 2">
    <name type="scientific">Fusarium mangiferae</name>
    <name type="common">Mango malformation disease fungus</name>
    <dbReference type="NCBI Taxonomy" id="192010"/>
    <lineage>
        <taxon>Eukaryota</taxon>
        <taxon>Fungi</taxon>
        <taxon>Dikarya</taxon>
        <taxon>Ascomycota</taxon>
        <taxon>Pezizomycotina</taxon>
        <taxon>Sordariomycetes</taxon>
        <taxon>Hypocreomycetidae</taxon>
        <taxon>Hypocreales</taxon>
        <taxon>Nectriaceae</taxon>
        <taxon>Fusarium</taxon>
        <taxon>Fusarium fujikuroi species complex</taxon>
    </lineage>
</organism>
<accession>A0A1L7T7G3</accession>
<reference evidence="2" key="1">
    <citation type="journal article" date="2016" name="Genome Biol. Evol.">
        <title>Comparative 'omics' of the Fusarium fujikuroi species complex highlights differences in genetic potential and metabolite synthesis.</title>
        <authorList>
            <person name="Niehaus E.-M."/>
            <person name="Muensterkoetter M."/>
            <person name="Proctor R.H."/>
            <person name="Brown D.W."/>
            <person name="Sharon A."/>
            <person name="Idan Y."/>
            <person name="Oren-Young L."/>
            <person name="Sieber C.M."/>
            <person name="Novak O."/>
            <person name="Pencik A."/>
            <person name="Tarkowska D."/>
            <person name="Hromadova K."/>
            <person name="Freeman S."/>
            <person name="Maymon M."/>
            <person name="Elazar M."/>
            <person name="Youssef S.A."/>
            <person name="El-Shabrawy E.S.M."/>
            <person name="Shalaby A.B.A."/>
            <person name="Houterman P."/>
            <person name="Brock N.L."/>
            <person name="Burkhardt I."/>
            <person name="Tsavkelova E.A."/>
            <person name="Dickschat J.S."/>
            <person name="Galuszka P."/>
            <person name="Gueldener U."/>
            <person name="Tudzynski B."/>
        </authorList>
    </citation>
    <scope>NUCLEOTIDE SEQUENCE [LARGE SCALE GENOMIC DNA]</scope>
    <source>
        <strain evidence="2">MRC7560</strain>
    </source>
</reference>
<keyword evidence="2" id="KW-1185">Reference proteome</keyword>
<name>A0A1L7T7G3_FUSMA</name>